<accession>A0ABT0U616</accession>
<feature type="region of interest" description="Disordered" evidence="1">
    <location>
        <begin position="1"/>
        <end position="36"/>
    </location>
</feature>
<evidence type="ECO:0000313" key="3">
    <source>
        <dbReference type="Proteomes" id="UP001202961"/>
    </source>
</evidence>
<reference evidence="2 3" key="1">
    <citation type="journal article" date="2022" name="Syst. Appl. Microbiol.">
        <title>Rhodopirellula aestuarii sp. nov., a novel member of the genus Rhodopirellula isolated from brackish sediments collected in the Tagus River estuary, Portugal.</title>
        <authorList>
            <person name="Vitorino I.R."/>
            <person name="Klimek D."/>
            <person name="Calusinska M."/>
            <person name="Lobo-da-Cunha A."/>
            <person name="Vasconcelos V."/>
            <person name="Lage O.M."/>
        </authorList>
    </citation>
    <scope>NUCLEOTIDE SEQUENCE [LARGE SCALE GENOMIC DNA]</scope>
    <source>
        <strain evidence="2 3">ICT_H3.1</strain>
    </source>
</reference>
<keyword evidence="3" id="KW-1185">Reference proteome</keyword>
<dbReference type="Proteomes" id="UP001202961">
    <property type="component" value="Unassembled WGS sequence"/>
</dbReference>
<evidence type="ECO:0000313" key="2">
    <source>
        <dbReference type="EMBL" id="MCM2372291.1"/>
    </source>
</evidence>
<sequence length="141" mass="15678">MSSMSPQPDEPDLDNDETDDYPDTHDEASFDDIITAPSANRVTNRVDKDQIAQFVTTIKNAEQQVGENIIMALQHEDTVAVLTTIAMGPDGNQRVISAALNPRRMKLVQEILQDAEQEREDEQPCFGFHCLVKPKNPDPSG</sequence>
<proteinExistence type="predicted"/>
<comment type="caution">
    <text evidence="2">The sequence shown here is derived from an EMBL/GenBank/DDBJ whole genome shotgun (WGS) entry which is preliminary data.</text>
</comment>
<organism evidence="2 3">
    <name type="scientific">Aporhodopirellula aestuarii</name>
    <dbReference type="NCBI Taxonomy" id="2950107"/>
    <lineage>
        <taxon>Bacteria</taxon>
        <taxon>Pseudomonadati</taxon>
        <taxon>Planctomycetota</taxon>
        <taxon>Planctomycetia</taxon>
        <taxon>Pirellulales</taxon>
        <taxon>Pirellulaceae</taxon>
        <taxon>Aporhodopirellula</taxon>
    </lineage>
</organism>
<dbReference type="EMBL" id="JAMQBK010000043">
    <property type="protein sequence ID" value="MCM2372291.1"/>
    <property type="molecule type" value="Genomic_DNA"/>
</dbReference>
<evidence type="ECO:0000256" key="1">
    <source>
        <dbReference type="SAM" id="MobiDB-lite"/>
    </source>
</evidence>
<protein>
    <submittedName>
        <fullName evidence="2">Uncharacterized protein</fullName>
    </submittedName>
</protein>
<gene>
    <name evidence="2" type="ORF">NB063_16920</name>
</gene>
<dbReference type="RefSeq" id="WP_250929926.1">
    <property type="nucleotide sequence ID" value="NZ_JAMQBK010000043.1"/>
</dbReference>
<name>A0ABT0U616_9BACT</name>
<feature type="compositionally biased region" description="Acidic residues" evidence="1">
    <location>
        <begin position="9"/>
        <end position="21"/>
    </location>
</feature>